<dbReference type="RefSeq" id="WP_264280463.1">
    <property type="nucleotide sequence ID" value="NZ_CP107006.1"/>
</dbReference>
<evidence type="ECO:0000313" key="4">
    <source>
        <dbReference type="EMBL" id="UYQ92152.1"/>
    </source>
</evidence>
<accession>A0ABY6J0I1</accession>
<keyword evidence="1" id="KW-0812">Transmembrane</keyword>
<feature type="domain" description="Conjugative transposon TraJ C-terminal" evidence="3">
    <location>
        <begin position="25"/>
        <end position="376"/>
    </location>
</feature>
<dbReference type="Proteomes" id="UP001162741">
    <property type="component" value="Chromosome"/>
</dbReference>
<name>A0ABY6J0I1_9BACT</name>
<gene>
    <name evidence="4" type="primary">traJ</name>
    <name evidence="4" type="ORF">MKQ68_18860</name>
</gene>
<evidence type="ECO:0000259" key="3">
    <source>
        <dbReference type="Pfam" id="PF07863"/>
    </source>
</evidence>
<evidence type="ECO:0000256" key="2">
    <source>
        <dbReference type="SAM" id="SignalP"/>
    </source>
</evidence>
<reference evidence="4" key="1">
    <citation type="submission" date="2022-10" db="EMBL/GenBank/DDBJ databases">
        <title>Chitinophaga sp. nov., isolated from soil.</title>
        <authorList>
            <person name="Jeon C.O."/>
        </authorList>
    </citation>
    <scope>NUCLEOTIDE SEQUENCE</scope>
    <source>
        <strain evidence="4">R8</strain>
    </source>
</reference>
<dbReference type="InterPro" id="IPR022393">
    <property type="entry name" value="Conjugative_transposon_TraJ"/>
</dbReference>
<feature type="transmembrane region" description="Helical" evidence="1">
    <location>
        <begin position="86"/>
        <end position="106"/>
    </location>
</feature>
<keyword evidence="5" id="KW-1185">Reference proteome</keyword>
<dbReference type="InterPro" id="IPR012424">
    <property type="entry name" value="Conjugative_transposon_TraJ_C"/>
</dbReference>
<sequence length="407" mass="43778">MRKIGVVCLMALMPAVAMAQGVADKIHSLHSVLDTILEKMVPLCEELVDVAKGVAAFGALFYIAYRVWRHYANAEPIDFYPLFRPFVLGFAVINFTLLLALLNGLLDPLVEGTAKMVGDSDKAVKVLLKQKEIAVMNSSAWQMYVGANKDGDKEKWLRYTKGIQDGEPTPGEGPFEFIGSEIKFAMAKASYNFRNTVKEWLSEILQVLFQAASLCINTIRIFQLVVLSIIGPIVFGLAVFDGFQNSLTAWLARYINVFLWLPVCNIFGAILGKIQEEMLRLDLDKIKASGDTVFSAQDTGYLVFMLIGIAGYFTVPSIASFIVNSGGGGGLLQKVTSMSSSAAGTAVSAGRGAMGRAGESLSNIADARQHFNEGLSGQASGKGTTGAVGRAIGNTGYMHDKLSGGTK</sequence>
<evidence type="ECO:0000313" key="5">
    <source>
        <dbReference type="Proteomes" id="UP001162741"/>
    </source>
</evidence>
<feature type="transmembrane region" description="Helical" evidence="1">
    <location>
        <begin position="221"/>
        <end position="243"/>
    </location>
</feature>
<evidence type="ECO:0000256" key="1">
    <source>
        <dbReference type="SAM" id="Phobius"/>
    </source>
</evidence>
<keyword evidence="2" id="KW-0732">Signal</keyword>
<dbReference type="Pfam" id="PF07863">
    <property type="entry name" value="CtnDOT_TraJ"/>
    <property type="match status" value="1"/>
</dbReference>
<feature type="transmembrane region" description="Helical" evidence="1">
    <location>
        <begin position="301"/>
        <end position="323"/>
    </location>
</feature>
<organism evidence="4 5">
    <name type="scientific">Chitinophaga horti</name>
    <dbReference type="NCBI Taxonomy" id="2920382"/>
    <lineage>
        <taxon>Bacteria</taxon>
        <taxon>Pseudomonadati</taxon>
        <taxon>Bacteroidota</taxon>
        <taxon>Chitinophagia</taxon>
        <taxon>Chitinophagales</taxon>
        <taxon>Chitinophagaceae</taxon>
        <taxon>Chitinophaga</taxon>
    </lineage>
</organism>
<keyword evidence="1" id="KW-1133">Transmembrane helix</keyword>
<dbReference type="NCBIfam" id="TIGR03782">
    <property type="entry name" value="Bac_Flav_CT_J"/>
    <property type="match status" value="1"/>
</dbReference>
<feature type="chain" id="PRO_5046447445" evidence="2">
    <location>
        <begin position="20"/>
        <end position="407"/>
    </location>
</feature>
<feature type="transmembrane region" description="Helical" evidence="1">
    <location>
        <begin position="255"/>
        <end position="274"/>
    </location>
</feature>
<dbReference type="EMBL" id="CP107006">
    <property type="protein sequence ID" value="UYQ92152.1"/>
    <property type="molecule type" value="Genomic_DNA"/>
</dbReference>
<feature type="signal peptide" evidence="2">
    <location>
        <begin position="1"/>
        <end position="19"/>
    </location>
</feature>
<protein>
    <submittedName>
        <fullName evidence="4">Conjugative transposon protein TraJ</fullName>
    </submittedName>
</protein>
<feature type="transmembrane region" description="Helical" evidence="1">
    <location>
        <begin position="47"/>
        <end position="65"/>
    </location>
</feature>
<proteinExistence type="predicted"/>
<keyword evidence="1" id="KW-0472">Membrane</keyword>